<dbReference type="PANTHER" id="PTHR13271">
    <property type="entry name" value="UNCHARACTERIZED PUTATIVE METHYLTRANSFERASE"/>
    <property type="match status" value="1"/>
</dbReference>
<evidence type="ECO:0000313" key="2">
    <source>
        <dbReference type="Proteomes" id="UP000054498"/>
    </source>
</evidence>
<dbReference type="InterPro" id="IPR050600">
    <property type="entry name" value="SETD3_SETD6_MTase"/>
</dbReference>
<proteinExistence type="predicted"/>
<evidence type="ECO:0000313" key="1">
    <source>
        <dbReference type="EMBL" id="KIZ07711.1"/>
    </source>
</evidence>
<organism evidence="1 2">
    <name type="scientific">Monoraphidium neglectum</name>
    <dbReference type="NCBI Taxonomy" id="145388"/>
    <lineage>
        <taxon>Eukaryota</taxon>
        <taxon>Viridiplantae</taxon>
        <taxon>Chlorophyta</taxon>
        <taxon>core chlorophytes</taxon>
        <taxon>Chlorophyceae</taxon>
        <taxon>CS clade</taxon>
        <taxon>Sphaeropleales</taxon>
        <taxon>Selenastraceae</taxon>
        <taxon>Monoraphidium</taxon>
    </lineage>
</organism>
<protein>
    <recommendedName>
        <fullName evidence="3">SET domain-containing protein</fullName>
    </recommendedName>
</protein>
<dbReference type="InterPro" id="IPR046341">
    <property type="entry name" value="SET_dom_sf"/>
</dbReference>
<dbReference type="OrthoDB" id="42889at2759"/>
<dbReference type="GeneID" id="25726361"/>
<gene>
    <name evidence="1" type="ORF">MNEG_0243</name>
</gene>
<dbReference type="Gene3D" id="3.90.1410.10">
    <property type="entry name" value="set domain protein methyltransferase, domain 1"/>
    <property type="match status" value="1"/>
</dbReference>
<dbReference type="RefSeq" id="XP_013906730.1">
    <property type="nucleotide sequence ID" value="XM_014051276.1"/>
</dbReference>
<dbReference type="CDD" id="cd10527">
    <property type="entry name" value="SET_LSMT"/>
    <property type="match status" value="1"/>
</dbReference>
<dbReference type="GO" id="GO:0016279">
    <property type="term" value="F:protein-lysine N-methyltransferase activity"/>
    <property type="evidence" value="ECO:0007669"/>
    <property type="project" value="TreeGrafter"/>
</dbReference>
<dbReference type="KEGG" id="mng:MNEG_0243"/>
<sequence length="357" mass="36640">MSLKVNGLTFAATGVVPASATLARARHGRRLRCNPTAAATSHTFGPEQPLREWLAREGGFLHPGLRLVDRAPCGCRGVVAAETIPLEELAGHGPLVVVPKDLHLENTAALKLLESWMGPAAAADAAAGMSSAALVAVALAYEKALGAASRWAPYIASLPEEPPAPWLLPREALAAAAAAAIAGRGGGGGEGGCTESEWVAAAKARRSEVEEEVTRACLALADAAAAADAARHLGSRTAGSTSGSGGDTCGSWLTPPLLTWALAHVQSRSLGTAGSSGLVPVVDLLNHCASARPPMLQLDDSDRLVVTALPTRGGEAAPLAAGEELLISYGARAPLEGWLKFGFVADEWWEGARDEEV</sequence>
<keyword evidence="2" id="KW-1185">Reference proteome</keyword>
<dbReference type="SUPFAM" id="SSF82199">
    <property type="entry name" value="SET domain"/>
    <property type="match status" value="1"/>
</dbReference>
<dbReference type="AlphaFoldDB" id="A0A0D2NUE7"/>
<accession>A0A0D2NUE7</accession>
<dbReference type="Proteomes" id="UP000054498">
    <property type="component" value="Unassembled WGS sequence"/>
</dbReference>
<dbReference type="EMBL" id="KK100237">
    <property type="protein sequence ID" value="KIZ07711.1"/>
    <property type="molecule type" value="Genomic_DNA"/>
</dbReference>
<dbReference type="PANTHER" id="PTHR13271:SF145">
    <property type="entry name" value="SET DOMAIN-CONTAINING PROTEIN"/>
    <property type="match status" value="1"/>
</dbReference>
<evidence type="ECO:0008006" key="3">
    <source>
        <dbReference type="Google" id="ProtNLM"/>
    </source>
</evidence>
<name>A0A0D2NUE7_9CHLO</name>
<reference evidence="1 2" key="1">
    <citation type="journal article" date="2013" name="BMC Genomics">
        <title>Reconstruction of the lipid metabolism for the microalga Monoraphidium neglectum from its genome sequence reveals characteristics suitable for biofuel production.</title>
        <authorList>
            <person name="Bogen C."/>
            <person name="Al-Dilaimi A."/>
            <person name="Albersmeier A."/>
            <person name="Wichmann J."/>
            <person name="Grundmann M."/>
            <person name="Rupp O."/>
            <person name="Lauersen K.J."/>
            <person name="Blifernez-Klassen O."/>
            <person name="Kalinowski J."/>
            <person name="Goesmann A."/>
            <person name="Mussgnug J.H."/>
            <person name="Kruse O."/>
        </authorList>
    </citation>
    <scope>NUCLEOTIDE SEQUENCE [LARGE SCALE GENOMIC DNA]</scope>
    <source>
        <strain evidence="1 2">SAG 48.87</strain>
    </source>
</reference>